<dbReference type="AlphaFoldDB" id="A0A6I4VQY3"/>
<keyword evidence="1" id="KW-0472">Membrane</keyword>
<organism evidence="2 3">
    <name type="scientific">Shimazuella alba</name>
    <dbReference type="NCBI Taxonomy" id="2690964"/>
    <lineage>
        <taxon>Bacteria</taxon>
        <taxon>Bacillati</taxon>
        <taxon>Bacillota</taxon>
        <taxon>Bacilli</taxon>
        <taxon>Bacillales</taxon>
        <taxon>Thermoactinomycetaceae</taxon>
        <taxon>Shimazuella</taxon>
    </lineage>
</organism>
<dbReference type="InterPro" id="IPR036259">
    <property type="entry name" value="MFS_trans_sf"/>
</dbReference>
<sequence>MMPISTAGMNAVPNHLVAQATALSNTIRQVAASFGIAWATLLWTNRQIFHTANYSDKYNMFSDFSQGIVQQMQNVYMGMGQSFAEARSSAIGYITGQIQIQSTVQAMGDVFYISMWLALFALFISFFIGKKEESKKEETVTK</sequence>
<dbReference type="RefSeq" id="WP_160801419.1">
    <property type="nucleotide sequence ID" value="NZ_WUUL01000006.1"/>
</dbReference>
<evidence type="ECO:0000313" key="3">
    <source>
        <dbReference type="Proteomes" id="UP000430692"/>
    </source>
</evidence>
<evidence type="ECO:0000313" key="2">
    <source>
        <dbReference type="EMBL" id="MXQ54057.1"/>
    </source>
</evidence>
<dbReference type="Proteomes" id="UP000430692">
    <property type="component" value="Unassembled WGS sequence"/>
</dbReference>
<comment type="caution">
    <text evidence="2">The sequence shown here is derived from an EMBL/GenBank/DDBJ whole genome shotgun (WGS) entry which is preliminary data.</text>
</comment>
<protein>
    <submittedName>
        <fullName evidence="2">Uncharacterized protein</fullName>
    </submittedName>
</protein>
<reference evidence="2 3" key="1">
    <citation type="submission" date="2019-12" db="EMBL/GenBank/DDBJ databases">
        <title>Whole-genome analyses of novel actinobacteria.</title>
        <authorList>
            <person name="Sahin N."/>
            <person name="Saygin H."/>
        </authorList>
    </citation>
    <scope>NUCLEOTIDE SEQUENCE [LARGE SCALE GENOMIC DNA]</scope>
    <source>
        <strain evidence="2 3">KC615</strain>
    </source>
</reference>
<keyword evidence="1" id="KW-1133">Transmembrane helix</keyword>
<name>A0A6I4VQY3_9BACL</name>
<dbReference type="EMBL" id="WUUL01000006">
    <property type="protein sequence ID" value="MXQ54057.1"/>
    <property type="molecule type" value="Genomic_DNA"/>
</dbReference>
<accession>A0A6I4VQY3</accession>
<keyword evidence="3" id="KW-1185">Reference proteome</keyword>
<gene>
    <name evidence="2" type="ORF">GSM42_10070</name>
</gene>
<feature type="transmembrane region" description="Helical" evidence="1">
    <location>
        <begin position="110"/>
        <end position="128"/>
    </location>
</feature>
<evidence type="ECO:0000256" key="1">
    <source>
        <dbReference type="SAM" id="Phobius"/>
    </source>
</evidence>
<dbReference type="SUPFAM" id="SSF103473">
    <property type="entry name" value="MFS general substrate transporter"/>
    <property type="match status" value="1"/>
</dbReference>
<keyword evidence="1" id="KW-0812">Transmembrane</keyword>
<proteinExistence type="predicted"/>